<feature type="signal peptide" evidence="1">
    <location>
        <begin position="1"/>
        <end position="24"/>
    </location>
</feature>
<gene>
    <name evidence="2" type="ORF">DWV06_02360</name>
</gene>
<evidence type="ECO:0000313" key="2">
    <source>
        <dbReference type="EMBL" id="RDU24840.1"/>
    </source>
</evidence>
<evidence type="ECO:0008006" key="4">
    <source>
        <dbReference type="Google" id="ProtNLM"/>
    </source>
</evidence>
<keyword evidence="1" id="KW-0732">Signal</keyword>
<dbReference type="PROSITE" id="PS51257">
    <property type="entry name" value="PROKAR_LIPOPROTEIN"/>
    <property type="match status" value="1"/>
</dbReference>
<protein>
    <recommendedName>
        <fullName evidence="4">Lipoprotein</fullName>
    </recommendedName>
</protein>
<dbReference type="Proteomes" id="UP000255036">
    <property type="component" value="Unassembled WGS sequence"/>
</dbReference>
<sequence>MRKIISSMLCILFVFALSSCGLFSGPDTNTVFVKNDGTIIGTLVETFDKKYYDKKELENYIKDQINDYENSAGKNTVKLKSFKVKEKKAKVEIQYETAKDYKEFNHINFFAGTIKKALEAGYAFDKEFLEVVNGEIGEAVNTEQIKEDEKLKVIITEEIGDIKTSGDIIFVGSIHAKIKAKDVVSIKKVKDSNEEPDEEKMLTYIIYK</sequence>
<feature type="chain" id="PRO_5038960406" description="Lipoprotein" evidence="1">
    <location>
        <begin position="25"/>
        <end position="208"/>
    </location>
</feature>
<dbReference type="AlphaFoldDB" id="A0A371AZD2"/>
<evidence type="ECO:0000256" key="1">
    <source>
        <dbReference type="SAM" id="SignalP"/>
    </source>
</evidence>
<dbReference type="RefSeq" id="WP_115480587.1">
    <property type="nucleotide sequence ID" value="NZ_QRCT01000010.1"/>
</dbReference>
<organism evidence="2 3">
    <name type="scientific">Anaerosacchariphilus polymeriproducens</name>
    <dbReference type="NCBI Taxonomy" id="1812858"/>
    <lineage>
        <taxon>Bacteria</taxon>
        <taxon>Bacillati</taxon>
        <taxon>Bacillota</taxon>
        <taxon>Clostridia</taxon>
        <taxon>Lachnospirales</taxon>
        <taxon>Lachnospiraceae</taxon>
        <taxon>Anaerosacchariphilus</taxon>
    </lineage>
</organism>
<dbReference type="EMBL" id="QRCT01000010">
    <property type="protein sequence ID" value="RDU24840.1"/>
    <property type="molecule type" value="Genomic_DNA"/>
</dbReference>
<keyword evidence="3" id="KW-1185">Reference proteome</keyword>
<accession>A0A371AZD2</accession>
<proteinExistence type="predicted"/>
<reference evidence="2 3" key="1">
    <citation type="submission" date="2018-07" db="EMBL/GenBank/DDBJ databases">
        <title>Anaerosacharophilus polymeroproducens gen. nov. sp. nov., an anaerobic bacterium isolated from salt field.</title>
        <authorList>
            <person name="Kim W."/>
            <person name="Yang S.-H."/>
            <person name="Oh J."/>
            <person name="Lee J.-H."/>
            <person name="Kwon K.K."/>
        </authorList>
    </citation>
    <scope>NUCLEOTIDE SEQUENCE [LARGE SCALE GENOMIC DNA]</scope>
    <source>
        <strain evidence="2 3">MCWD5</strain>
    </source>
</reference>
<name>A0A371AZD2_9FIRM</name>
<comment type="caution">
    <text evidence="2">The sequence shown here is derived from an EMBL/GenBank/DDBJ whole genome shotgun (WGS) entry which is preliminary data.</text>
</comment>
<evidence type="ECO:0000313" key="3">
    <source>
        <dbReference type="Proteomes" id="UP000255036"/>
    </source>
</evidence>
<dbReference type="OrthoDB" id="1956182at2"/>